<dbReference type="CDD" id="cd02966">
    <property type="entry name" value="TlpA_like_family"/>
    <property type="match status" value="1"/>
</dbReference>
<dbReference type="InterPro" id="IPR050553">
    <property type="entry name" value="Thioredoxin_ResA/DsbE_sf"/>
</dbReference>
<keyword evidence="2" id="KW-0201">Cytochrome c-type biogenesis</keyword>
<evidence type="ECO:0000313" key="6">
    <source>
        <dbReference type="EMBL" id="OIR06792.1"/>
    </source>
</evidence>
<dbReference type="InterPro" id="IPR036249">
    <property type="entry name" value="Thioredoxin-like_sf"/>
</dbReference>
<evidence type="ECO:0000256" key="3">
    <source>
        <dbReference type="ARBA" id="ARBA00023157"/>
    </source>
</evidence>
<dbReference type="PANTHER" id="PTHR42852">
    <property type="entry name" value="THIOL:DISULFIDE INTERCHANGE PROTEIN DSBE"/>
    <property type="match status" value="1"/>
</dbReference>
<evidence type="ECO:0000256" key="1">
    <source>
        <dbReference type="ARBA" id="ARBA00004196"/>
    </source>
</evidence>
<reference evidence="6" key="1">
    <citation type="submission" date="2016-10" db="EMBL/GenBank/DDBJ databases">
        <title>Sequence of Gallionella enrichment culture.</title>
        <authorList>
            <person name="Poehlein A."/>
            <person name="Muehling M."/>
            <person name="Daniel R."/>
        </authorList>
    </citation>
    <scope>NUCLEOTIDE SEQUENCE</scope>
</reference>
<dbReference type="Pfam" id="PF08534">
    <property type="entry name" value="Redoxin"/>
    <property type="match status" value="1"/>
</dbReference>
<gene>
    <name evidence="6" type="primary">resA_12</name>
    <name evidence="6" type="ORF">GALL_110400</name>
</gene>
<dbReference type="GO" id="GO:0017004">
    <property type="term" value="P:cytochrome complex assembly"/>
    <property type="evidence" value="ECO:0007669"/>
    <property type="project" value="UniProtKB-KW"/>
</dbReference>
<name>A0A1J5SRZ5_9ZZZZ</name>
<dbReference type="InterPro" id="IPR013766">
    <property type="entry name" value="Thioredoxin_domain"/>
</dbReference>
<dbReference type="PROSITE" id="PS00194">
    <property type="entry name" value="THIOREDOXIN_1"/>
    <property type="match status" value="1"/>
</dbReference>
<dbReference type="InterPro" id="IPR017937">
    <property type="entry name" value="Thioredoxin_CS"/>
</dbReference>
<protein>
    <submittedName>
        <fullName evidence="6">Thiol-disulfide oxidoreductase ResA</fullName>
    </submittedName>
</protein>
<keyword evidence="4" id="KW-0676">Redox-active center</keyword>
<sequence>MNRLARNILIAAVALAAAGAGYLVSHLRQVFPSDPAGARELLALTLPDAQGTNQSMQQWQGKLLVVNFWATWCPPCREEMPGFSRLQHRFSAKNVQFVGIGIDSADKIRQFSHDFPVGYPLLVGGTALMGLTDQLGDHEGGLPFTVVLGRDGKLLQTQLGLWPESDLEKVLVGLAK</sequence>
<evidence type="ECO:0000256" key="2">
    <source>
        <dbReference type="ARBA" id="ARBA00022748"/>
    </source>
</evidence>
<evidence type="ECO:0000259" key="5">
    <source>
        <dbReference type="PROSITE" id="PS51352"/>
    </source>
</evidence>
<dbReference type="GO" id="GO:0030313">
    <property type="term" value="C:cell envelope"/>
    <property type="evidence" value="ECO:0007669"/>
    <property type="project" value="UniProtKB-SubCell"/>
</dbReference>
<comment type="subcellular location">
    <subcellularLocation>
        <location evidence="1">Cell envelope</location>
    </subcellularLocation>
</comment>
<dbReference type="GO" id="GO:0016491">
    <property type="term" value="F:oxidoreductase activity"/>
    <property type="evidence" value="ECO:0007669"/>
    <property type="project" value="InterPro"/>
</dbReference>
<comment type="caution">
    <text evidence="6">The sequence shown here is derived from an EMBL/GenBank/DDBJ whole genome shotgun (WGS) entry which is preliminary data.</text>
</comment>
<feature type="domain" description="Thioredoxin" evidence="5">
    <location>
        <begin position="35"/>
        <end position="176"/>
    </location>
</feature>
<dbReference type="PANTHER" id="PTHR42852:SF6">
    <property type="entry name" value="THIOL:DISULFIDE INTERCHANGE PROTEIN DSBE"/>
    <property type="match status" value="1"/>
</dbReference>
<dbReference type="EMBL" id="MLJW01000041">
    <property type="protein sequence ID" value="OIR06792.1"/>
    <property type="molecule type" value="Genomic_DNA"/>
</dbReference>
<dbReference type="SUPFAM" id="SSF52833">
    <property type="entry name" value="Thioredoxin-like"/>
    <property type="match status" value="1"/>
</dbReference>
<dbReference type="Gene3D" id="3.40.30.10">
    <property type="entry name" value="Glutaredoxin"/>
    <property type="match status" value="1"/>
</dbReference>
<keyword evidence="3" id="KW-1015">Disulfide bond</keyword>
<proteinExistence type="predicted"/>
<dbReference type="InterPro" id="IPR013740">
    <property type="entry name" value="Redoxin"/>
</dbReference>
<accession>A0A1J5SRZ5</accession>
<evidence type="ECO:0000256" key="4">
    <source>
        <dbReference type="ARBA" id="ARBA00023284"/>
    </source>
</evidence>
<organism evidence="6">
    <name type="scientific">mine drainage metagenome</name>
    <dbReference type="NCBI Taxonomy" id="410659"/>
    <lineage>
        <taxon>unclassified sequences</taxon>
        <taxon>metagenomes</taxon>
        <taxon>ecological metagenomes</taxon>
    </lineage>
</organism>
<dbReference type="AlphaFoldDB" id="A0A1J5SRZ5"/>
<dbReference type="PROSITE" id="PS51352">
    <property type="entry name" value="THIOREDOXIN_2"/>
    <property type="match status" value="1"/>
</dbReference>